<dbReference type="InterPro" id="IPR013094">
    <property type="entry name" value="AB_hydrolase_3"/>
</dbReference>
<accession>A0ABV7EWA7</accession>
<gene>
    <name evidence="3" type="ORF">ACFOFO_03645</name>
</gene>
<feature type="domain" description="Alpha/beta hydrolase fold-3" evidence="2">
    <location>
        <begin position="45"/>
        <end position="242"/>
    </location>
</feature>
<reference evidence="4" key="1">
    <citation type="journal article" date="2019" name="Int. J. Syst. Evol. Microbiol.">
        <title>The Global Catalogue of Microorganisms (GCM) 10K type strain sequencing project: providing services to taxonomists for standard genome sequencing and annotation.</title>
        <authorList>
            <consortium name="The Broad Institute Genomics Platform"/>
            <consortium name="The Broad Institute Genome Sequencing Center for Infectious Disease"/>
            <person name="Wu L."/>
            <person name="Ma J."/>
        </authorList>
    </citation>
    <scope>NUCLEOTIDE SEQUENCE [LARGE SCALE GENOMIC DNA]</scope>
    <source>
        <strain evidence="4">KCTC 42986</strain>
    </source>
</reference>
<dbReference type="PANTHER" id="PTHR48081">
    <property type="entry name" value="AB HYDROLASE SUPERFAMILY PROTEIN C4A8.06C"/>
    <property type="match status" value="1"/>
</dbReference>
<keyword evidence="1 3" id="KW-0378">Hydrolase</keyword>
<dbReference type="GO" id="GO:0016787">
    <property type="term" value="F:hydrolase activity"/>
    <property type="evidence" value="ECO:0007669"/>
    <property type="project" value="UniProtKB-KW"/>
</dbReference>
<comment type="caution">
    <text evidence="3">The sequence shown here is derived from an EMBL/GenBank/DDBJ whole genome shotgun (WGS) entry which is preliminary data.</text>
</comment>
<keyword evidence="4" id="KW-1185">Reference proteome</keyword>
<protein>
    <submittedName>
        <fullName evidence="3">Alpha/beta hydrolase</fullName>
    </submittedName>
</protein>
<dbReference type="RefSeq" id="WP_390326333.1">
    <property type="nucleotide sequence ID" value="NZ_JBHRTP010000008.1"/>
</dbReference>
<name>A0ABV7EWA7_9BURK</name>
<proteinExistence type="predicted"/>
<dbReference type="SUPFAM" id="SSF53474">
    <property type="entry name" value="alpha/beta-Hydrolases"/>
    <property type="match status" value="1"/>
</dbReference>
<dbReference type="InterPro" id="IPR029058">
    <property type="entry name" value="AB_hydrolase_fold"/>
</dbReference>
<dbReference type="InterPro" id="IPR050300">
    <property type="entry name" value="GDXG_lipolytic_enzyme"/>
</dbReference>
<organism evidence="3 4">
    <name type="scientific">Undibacterium arcticum</name>
    <dbReference type="NCBI Taxonomy" id="1762892"/>
    <lineage>
        <taxon>Bacteria</taxon>
        <taxon>Pseudomonadati</taxon>
        <taxon>Pseudomonadota</taxon>
        <taxon>Betaproteobacteria</taxon>
        <taxon>Burkholderiales</taxon>
        <taxon>Oxalobacteraceae</taxon>
        <taxon>Undibacterium</taxon>
    </lineage>
</organism>
<evidence type="ECO:0000259" key="2">
    <source>
        <dbReference type="Pfam" id="PF07859"/>
    </source>
</evidence>
<dbReference type="PANTHER" id="PTHR48081:SF8">
    <property type="entry name" value="ALPHA_BETA HYDROLASE FOLD-3 DOMAIN-CONTAINING PROTEIN-RELATED"/>
    <property type="match status" value="1"/>
</dbReference>
<evidence type="ECO:0000256" key="1">
    <source>
        <dbReference type="ARBA" id="ARBA00022801"/>
    </source>
</evidence>
<evidence type="ECO:0000313" key="3">
    <source>
        <dbReference type="EMBL" id="MFC3107062.1"/>
    </source>
</evidence>
<sequence>MHQLPAGSTAASHAAFRPSSGAAEIALRVFGKRAAKVAAASAPLVVYFHGGLFNSGTVEDAENIAQALADGAVVVCVDYPLAPKTHFPVTVEVAFEALQWAWAHAAELGADAARILVAGDQAGGNLAAALAMMARDRGLPTGTSGKLKGQILITPMLDPNQSTLSMRAAADCPCRQAWADYLPAVSDAMHPYAAPLHSRRLAGLAPTLIITAELDPLRDEAEQYAAKLIAAGVPVQVRRLEAAGGVLLDQRCPRFAVVADTIAQFAADSL</sequence>
<dbReference type="Gene3D" id="3.40.50.1820">
    <property type="entry name" value="alpha/beta hydrolase"/>
    <property type="match status" value="1"/>
</dbReference>
<evidence type="ECO:0000313" key="4">
    <source>
        <dbReference type="Proteomes" id="UP001595530"/>
    </source>
</evidence>
<dbReference type="Pfam" id="PF07859">
    <property type="entry name" value="Abhydrolase_3"/>
    <property type="match status" value="1"/>
</dbReference>
<dbReference type="Proteomes" id="UP001595530">
    <property type="component" value="Unassembled WGS sequence"/>
</dbReference>
<dbReference type="EMBL" id="JBHRTP010000008">
    <property type="protein sequence ID" value="MFC3107062.1"/>
    <property type="molecule type" value="Genomic_DNA"/>
</dbReference>